<dbReference type="CDD" id="cd09917">
    <property type="entry name" value="F-box_SF"/>
    <property type="match status" value="1"/>
</dbReference>
<dbReference type="SMART" id="SM00256">
    <property type="entry name" value="FBOX"/>
    <property type="match status" value="1"/>
</dbReference>
<dbReference type="Pfam" id="PF12937">
    <property type="entry name" value="F-box-like"/>
    <property type="match status" value="1"/>
</dbReference>
<gene>
    <name evidence="2" type="ORF">TRITD_3Bv1G270250</name>
</gene>
<feature type="domain" description="F-box" evidence="1">
    <location>
        <begin position="4"/>
        <end position="49"/>
    </location>
</feature>
<dbReference type="InterPro" id="IPR036047">
    <property type="entry name" value="F-box-like_dom_sf"/>
</dbReference>
<accession>A0A9R1QYW3</accession>
<dbReference type="Gene3D" id="1.20.1280.50">
    <property type="match status" value="1"/>
</dbReference>
<organism evidence="2 3">
    <name type="scientific">Triticum turgidum subsp. durum</name>
    <name type="common">Durum wheat</name>
    <name type="synonym">Triticum durum</name>
    <dbReference type="NCBI Taxonomy" id="4567"/>
    <lineage>
        <taxon>Eukaryota</taxon>
        <taxon>Viridiplantae</taxon>
        <taxon>Streptophyta</taxon>
        <taxon>Embryophyta</taxon>
        <taxon>Tracheophyta</taxon>
        <taxon>Spermatophyta</taxon>
        <taxon>Magnoliopsida</taxon>
        <taxon>Liliopsida</taxon>
        <taxon>Poales</taxon>
        <taxon>Poaceae</taxon>
        <taxon>BOP clade</taxon>
        <taxon>Pooideae</taxon>
        <taxon>Triticodae</taxon>
        <taxon>Triticeae</taxon>
        <taxon>Triticinae</taxon>
        <taxon>Triticum</taxon>
    </lineage>
</organism>
<name>A0A9R1QYW3_TRITD</name>
<dbReference type="EMBL" id="LT934116">
    <property type="protein sequence ID" value="VAH85771.1"/>
    <property type="molecule type" value="Genomic_DNA"/>
</dbReference>
<dbReference type="Proteomes" id="UP000324705">
    <property type="component" value="Chromosome 3B"/>
</dbReference>
<dbReference type="AlphaFoldDB" id="A0A9R1QYW3"/>
<dbReference type="PANTHER" id="PTHR34591:SF33">
    <property type="entry name" value="F-BOX DOMAIN-CONTAINING PROTEIN"/>
    <property type="match status" value="1"/>
</dbReference>
<dbReference type="PROSITE" id="PS50181">
    <property type="entry name" value="FBOX"/>
    <property type="match status" value="1"/>
</dbReference>
<reference evidence="2 3" key="1">
    <citation type="submission" date="2017-09" db="EMBL/GenBank/DDBJ databases">
        <authorList>
            <consortium name="International Durum Wheat Genome Sequencing Consortium (IDWGSC)"/>
            <person name="Milanesi L."/>
        </authorList>
    </citation>
    <scope>NUCLEOTIDE SEQUENCE [LARGE SCALE GENOMIC DNA]</scope>
    <source>
        <strain evidence="3">cv. Svevo</strain>
    </source>
</reference>
<proteinExistence type="predicted"/>
<evidence type="ECO:0000259" key="1">
    <source>
        <dbReference type="PROSITE" id="PS50181"/>
    </source>
</evidence>
<evidence type="ECO:0000313" key="3">
    <source>
        <dbReference type="Proteomes" id="UP000324705"/>
    </source>
</evidence>
<dbReference type="InterPro" id="IPR001810">
    <property type="entry name" value="F-box_dom"/>
</dbReference>
<dbReference type="PANTHER" id="PTHR34591">
    <property type="entry name" value="OS03G0653100 PROTEIN-RELATED"/>
    <property type="match status" value="1"/>
</dbReference>
<dbReference type="OMA" id="KMIWRIV"/>
<evidence type="ECO:0000313" key="2">
    <source>
        <dbReference type="EMBL" id="VAH85771.1"/>
    </source>
</evidence>
<protein>
    <recommendedName>
        <fullName evidence="1">F-box domain-containing protein</fullName>
    </recommendedName>
</protein>
<dbReference type="SUPFAM" id="SSF81383">
    <property type="entry name" value="F-box domain"/>
    <property type="match status" value="1"/>
</dbReference>
<dbReference type="Gramene" id="TRITD3Bv1G270250.1">
    <property type="protein sequence ID" value="TRITD3Bv1G270250.1"/>
    <property type="gene ID" value="TRITD3Bv1G270250"/>
</dbReference>
<keyword evidence="3" id="KW-1185">Reference proteome</keyword>
<sequence>MDAASDGMRLPYDVLLDILRRLPGRDVCASQCVCRAWRDIVNNDHWLSLERYFPRRAFPGLFVNKTGCRSNTSFFAPPANRGMPGFRSPVYPHQAIVYQSCNGLLLLEEGGDYVLNPVTARYTRLPRPSMPYYWHGISLAFDPAVSFHYHVFRFPEGGLLKEPLSATITQGEVPPLEEAQAEEFEEPLKKVFSMLMYSSCTGQWEDREFTPGLCASGHLYDMVSRTPESYEGPFHSSNYWRGSVYMHCHNSVLVILHPSKGTYDMVQLPGEPCGPKSWYSLPKNSVLASYERGVHYVVTNNSQLRVWMLTELTNGQLGWELVHDAGLNLHGHMIRTLKIQPKMIWRIVGSNGGPVSLSDYEIEDNWATPHDSEYSWDSDEDNYIDMVGGADHHESVEQGAYCSIMGFHPHKNALILALSGAVVVYHLDTSRMQYLGDEDELDKDNSQHACCVEHSFIYRPCYKDMLPRGKLSMPPQNDIRSNST</sequence>